<evidence type="ECO:0000256" key="4">
    <source>
        <dbReference type="ARBA" id="ARBA00023125"/>
    </source>
</evidence>
<dbReference type="PANTHER" id="PTHR46577:SF2">
    <property type="entry name" value="TRANSCRIPTIONAL REGULATORY PROTEIN"/>
    <property type="match status" value="1"/>
</dbReference>
<evidence type="ECO:0000256" key="1">
    <source>
        <dbReference type="ARBA" id="ARBA00005384"/>
    </source>
</evidence>
<dbReference type="InterPro" id="IPR051446">
    <property type="entry name" value="HTH_trans_reg/aminotransferase"/>
</dbReference>
<dbReference type="InterPro" id="IPR036390">
    <property type="entry name" value="WH_DNA-bd_sf"/>
</dbReference>
<evidence type="ECO:0000313" key="8">
    <source>
        <dbReference type="Proteomes" id="UP000268230"/>
    </source>
</evidence>
<dbReference type="InterPro" id="IPR004839">
    <property type="entry name" value="Aminotransferase_I/II_large"/>
</dbReference>
<dbReference type="GO" id="GO:0030170">
    <property type="term" value="F:pyridoxal phosphate binding"/>
    <property type="evidence" value="ECO:0007669"/>
    <property type="project" value="InterPro"/>
</dbReference>
<dbReference type="EMBL" id="CP034338">
    <property type="protein sequence ID" value="AZL68563.1"/>
    <property type="molecule type" value="Genomic_DNA"/>
</dbReference>
<dbReference type="PROSITE" id="PS50949">
    <property type="entry name" value="HTH_GNTR"/>
    <property type="match status" value="1"/>
</dbReference>
<dbReference type="InterPro" id="IPR000524">
    <property type="entry name" value="Tscrpt_reg_HTH_GntR"/>
</dbReference>
<dbReference type="Gene3D" id="1.10.10.10">
    <property type="entry name" value="Winged helix-like DNA-binding domain superfamily/Winged helix DNA-binding domain"/>
    <property type="match status" value="1"/>
</dbReference>
<dbReference type="Pfam" id="PF00155">
    <property type="entry name" value="Aminotran_1_2"/>
    <property type="match status" value="1"/>
</dbReference>
<dbReference type="SUPFAM" id="SSF53383">
    <property type="entry name" value="PLP-dependent transferases"/>
    <property type="match status" value="1"/>
</dbReference>
<evidence type="ECO:0000256" key="3">
    <source>
        <dbReference type="ARBA" id="ARBA00023015"/>
    </source>
</evidence>
<dbReference type="CDD" id="cd00609">
    <property type="entry name" value="AAT_like"/>
    <property type="match status" value="1"/>
</dbReference>
<dbReference type="GO" id="GO:0003677">
    <property type="term" value="F:DNA binding"/>
    <property type="evidence" value="ECO:0007669"/>
    <property type="project" value="UniProtKB-KW"/>
</dbReference>
<dbReference type="GO" id="GO:0008483">
    <property type="term" value="F:transaminase activity"/>
    <property type="evidence" value="ECO:0007669"/>
    <property type="project" value="UniProtKB-KW"/>
</dbReference>
<protein>
    <submittedName>
        <fullName evidence="7">PLP-dependent aminotransferase family protein</fullName>
    </submittedName>
</protein>
<keyword evidence="2" id="KW-0663">Pyridoxal phosphate</keyword>
<dbReference type="Proteomes" id="UP000268230">
    <property type="component" value="Chromosome"/>
</dbReference>
<dbReference type="PANTHER" id="PTHR46577">
    <property type="entry name" value="HTH-TYPE TRANSCRIPTIONAL REGULATORY PROTEIN GABR"/>
    <property type="match status" value="1"/>
</dbReference>
<dbReference type="AlphaFoldDB" id="A0A3S8UJX5"/>
<keyword evidence="3" id="KW-0805">Transcription regulation</keyword>
<accession>A0A3S8UJX5</accession>
<dbReference type="Gene3D" id="3.40.640.10">
    <property type="entry name" value="Type I PLP-dependent aspartate aminotransferase-like (Major domain)"/>
    <property type="match status" value="1"/>
</dbReference>
<evidence type="ECO:0000256" key="5">
    <source>
        <dbReference type="ARBA" id="ARBA00023163"/>
    </source>
</evidence>
<evidence type="ECO:0000313" key="7">
    <source>
        <dbReference type="EMBL" id="AZL68563.1"/>
    </source>
</evidence>
<dbReference type="KEGG" id="pory:EJA05_12865"/>
<dbReference type="GO" id="GO:0003700">
    <property type="term" value="F:DNA-binding transcription factor activity"/>
    <property type="evidence" value="ECO:0007669"/>
    <property type="project" value="InterPro"/>
</dbReference>
<dbReference type="InterPro" id="IPR036388">
    <property type="entry name" value="WH-like_DNA-bd_sf"/>
</dbReference>
<gene>
    <name evidence="7" type="ORF">EJA05_12865</name>
</gene>
<evidence type="ECO:0000259" key="6">
    <source>
        <dbReference type="PROSITE" id="PS50949"/>
    </source>
</evidence>
<proteinExistence type="inferred from homology"/>
<keyword evidence="4" id="KW-0238">DNA-binding</keyword>
<evidence type="ECO:0000256" key="2">
    <source>
        <dbReference type="ARBA" id="ARBA00022898"/>
    </source>
</evidence>
<name>A0A3S8UJX5_9PSED</name>
<comment type="similarity">
    <text evidence="1">In the C-terminal section; belongs to the class-I pyridoxal-phosphate-dependent aminotransferase family.</text>
</comment>
<organism evidence="7 8">
    <name type="scientific">Pseudomonas entomophila</name>
    <dbReference type="NCBI Taxonomy" id="312306"/>
    <lineage>
        <taxon>Bacteria</taxon>
        <taxon>Pseudomonadati</taxon>
        <taxon>Pseudomonadota</taxon>
        <taxon>Gammaproteobacteria</taxon>
        <taxon>Pseudomonadales</taxon>
        <taxon>Pseudomonadaceae</taxon>
        <taxon>Pseudomonas</taxon>
    </lineage>
</organism>
<dbReference type="InterPro" id="IPR015421">
    <property type="entry name" value="PyrdxlP-dep_Trfase_major"/>
</dbReference>
<dbReference type="InterPro" id="IPR015422">
    <property type="entry name" value="PyrdxlP-dep_Trfase_small"/>
</dbReference>
<keyword evidence="5" id="KW-0804">Transcription</keyword>
<sequence>MDTEQAPRFTYQKVHRYLSRWLDARAPGQAHRLPSLREVARQLQVSLSSCKQGFALLESQGRIQARPKVGYFSVVQASTVPLPATANLLDRVFASARQPGMLALSSDAPAMLGALDGPLLLLERELQRRTPAAELPPFQPLGEPQLRAALARDYSQASSEPWQADQVFIGPDLRSVFDLALQALIPAGSVALVESPCSWLILGRLRAAGLQVIEAPLDGEGRMDLDAVAQMLETTPVRVAVLSSRVNTPQGNAMPAADKRRLCDLLARRRVWLFENDSYGGLCADLPAYREHADPQRLLVFASFDKCIGAEAPFAYLLCRSATAPLAEAFFARGFRLPTCRQRAIAGLYGSARIDRQRTLLGRQLAASAARMAALLKQHAGDCLQGAMPQAGATFWLRATRPVDMDAVCEKLLAEGIVIAPGSLFSQAGHWRDHLRLSVTVDWRQDIEGALVRLAQAVRQAPQLP</sequence>
<dbReference type="SUPFAM" id="SSF46785">
    <property type="entry name" value="Winged helix' DNA-binding domain"/>
    <property type="match status" value="1"/>
</dbReference>
<feature type="domain" description="HTH gntR-type" evidence="6">
    <location>
        <begin position="8"/>
        <end position="76"/>
    </location>
</feature>
<keyword evidence="7" id="KW-0808">Transferase</keyword>
<reference evidence="7 8" key="1">
    <citation type="submission" date="2018-12" db="EMBL/GenBank/DDBJ databases">
        <authorList>
            <person name="Li S."/>
            <person name="Yang R."/>
            <person name="Chen G."/>
            <person name="Zou L."/>
            <person name="Zhang C."/>
            <person name="Chen Y."/>
            <person name="Liu Z."/>
            <person name="Li Y."/>
            <person name="Yan Y."/>
            <person name="Huang M."/>
            <person name="Chen T."/>
        </authorList>
    </citation>
    <scope>NUCLEOTIDE SEQUENCE [LARGE SCALE GENOMIC DNA]</scope>
    <source>
        <strain evidence="7 8">1257</strain>
    </source>
</reference>
<keyword evidence="7" id="KW-0032">Aminotransferase</keyword>
<dbReference type="OrthoDB" id="7016788at2"/>
<dbReference type="InterPro" id="IPR015424">
    <property type="entry name" value="PyrdxlP-dep_Trfase"/>
</dbReference>
<dbReference type="Gene3D" id="3.90.1150.10">
    <property type="entry name" value="Aspartate Aminotransferase, domain 1"/>
    <property type="match status" value="1"/>
</dbReference>